<evidence type="ECO:0000313" key="3">
    <source>
        <dbReference type="EMBL" id="SDC45507.1"/>
    </source>
</evidence>
<evidence type="ECO:0000256" key="2">
    <source>
        <dbReference type="SAM" id="SignalP"/>
    </source>
</evidence>
<evidence type="ECO:0000256" key="1">
    <source>
        <dbReference type="SAM" id="MobiDB-lite"/>
    </source>
</evidence>
<keyword evidence="4" id="KW-1185">Reference proteome</keyword>
<feature type="compositionally biased region" description="Low complexity" evidence="1">
    <location>
        <begin position="26"/>
        <end position="42"/>
    </location>
</feature>
<dbReference type="EMBL" id="FMYO01000007">
    <property type="protein sequence ID" value="SDC45507.1"/>
    <property type="molecule type" value="Genomic_DNA"/>
</dbReference>
<reference evidence="4" key="1">
    <citation type="submission" date="2016-09" db="EMBL/GenBank/DDBJ databases">
        <authorList>
            <person name="Varghese N."/>
            <person name="Submissions S."/>
        </authorList>
    </citation>
    <scope>NUCLEOTIDE SEQUENCE [LARGE SCALE GENOMIC DNA]</scope>
    <source>
        <strain evidence="4">ANC 4667</strain>
    </source>
</reference>
<proteinExistence type="predicted"/>
<evidence type="ECO:0000313" key="4">
    <source>
        <dbReference type="Proteomes" id="UP000243468"/>
    </source>
</evidence>
<feature type="region of interest" description="Disordered" evidence="1">
    <location>
        <begin position="23"/>
        <end position="42"/>
    </location>
</feature>
<sequence length="180" mass="19598">MKTPLLASLCVAALALTACDKKPNEAPASSAATTSSPATTQPATVALSTNNLKDIKNDLVEIQTLSQNRSKEALDLQDKANQAAQKGDKASLRTTVAEMKTYIANFNRDLDALALKSTELDKVREKIKESNNLGIELSEESIAEKPDMKKIDELRNRAMQLQKELVADMQALENKVKTAQ</sequence>
<keyword evidence="2" id="KW-0732">Signal</keyword>
<protein>
    <recommendedName>
        <fullName evidence="5">Lipoprotein</fullName>
    </recommendedName>
</protein>
<dbReference type="Proteomes" id="UP000243468">
    <property type="component" value="Unassembled WGS sequence"/>
</dbReference>
<dbReference type="OrthoDB" id="6712404at2"/>
<dbReference type="AlphaFoldDB" id="A0A1G6LQY9"/>
<dbReference type="STRING" id="1226327.SAMN05421732_1079"/>
<evidence type="ECO:0008006" key="5">
    <source>
        <dbReference type="Google" id="ProtNLM"/>
    </source>
</evidence>
<organism evidence="3 4">
    <name type="scientific">Acinetobacter kookii</name>
    <dbReference type="NCBI Taxonomy" id="1226327"/>
    <lineage>
        <taxon>Bacteria</taxon>
        <taxon>Pseudomonadati</taxon>
        <taxon>Pseudomonadota</taxon>
        <taxon>Gammaproteobacteria</taxon>
        <taxon>Moraxellales</taxon>
        <taxon>Moraxellaceae</taxon>
        <taxon>Acinetobacter</taxon>
    </lineage>
</organism>
<accession>A0A1G6LQY9</accession>
<feature type="signal peptide" evidence="2">
    <location>
        <begin position="1"/>
        <end position="18"/>
    </location>
</feature>
<dbReference type="RefSeq" id="WP_092820007.1">
    <property type="nucleotide sequence ID" value="NZ_BAABKJ010000009.1"/>
</dbReference>
<dbReference type="PROSITE" id="PS51257">
    <property type="entry name" value="PROKAR_LIPOPROTEIN"/>
    <property type="match status" value="1"/>
</dbReference>
<feature type="chain" id="PRO_5017396895" description="Lipoprotein" evidence="2">
    <location>
        <begin position="19"/>
        <end position="180"/>
    </location>
</feature>
<name>A0A1G6LQY9_9GAMM</name>
<gene>
    <name evidence="3" type="ORF">SAMN05421732_1079</name>
</gene>